<dbReference type="NCBIfam" id="TIGR03991">
    <property type="entry name" value="alt_bact_glmU"/>
    <property type="match status" value="1"/>
</dbReference>
<dbReference type="STRING" id="383372.Rcas_2717"/>
<dbReference type="Proteomes" id="UP000000263">
    <property type="component" value="Chromosome"/>
</dbReference>
<evidence type="ECO:0000256" key="1">
    <source>
        <dbReference type="ARBA" id="ARBA00022679"/>
    </source>
</evidence>
<proteinExistence type="predicted"/>
<dbReference type="GO" id="GO:0016779">
    <property type="term" value="F:nucleotidyltransferase activity"/>
    <property type="evidence" value="ECO:0007669"/>
    <property type="project" value="UniProtKB-ARBA"/>
</dbReference>
<dbReference type="AlphaFoldDB" id="A7NML7"/>
<evidence type="ECO:0008006" key="5">
    <source>
        <dbReference type="Google" id="ProtNLM"/>
    </source>
</evidence>
<organism evidence="3 4">
    <name type="scientific">Roseiflexus castenholzii (strain DSM 13941 / HLO8)</name>
    <dbReference type="NCBI Taxonomy" id="383372"/>
    <lineage>
        <taxon>Bacteria</taxon>
        <taxon>Bacillati</taxon>
        <taxon>Chloroflexota</taxon>
        <taxon>Chloroflexia</taxon>
        <taxon>Chloroflexales</taxon>
        <taxon>Roseiflexineae</taxon>
        <taxon>Roseiflexaceae</taxon>
        <taxon>Roseiflexus</taxon>
    </lineage>
</organism>
<keyword evidence="4" id="KW-1185">Reference proteome</keyword>
<dbReference type="HOGENOM" id="CLU_055419_0_0_0"/>
<accession>A7NML7</accession>
<evidence type="ECO:0000313" key="4">
    <source>
        <dbReference type="Proteomes" id="UP000000263"/>
    </source>
</evidence>
<keyword evidence="1" id="KW-0808">Transferase</keyword>
<dbReference type="GO" id="GO:0016746">
    <property type="term" value="F:acyltransferase activity"/>
    <property type="evidence" value="ECO:0007669"/>
    <property type="project" value="UniProtKB-KW"/>
</dbReference>
<dbReference type="PANTHER" id="PTHR43584:SF9">
    <property type="entry name" value="TRANSFERASE HEXAPEPTIDE REPEAT CONTAINING PROTEIN"/>
    <property type="match status" value="1"/>
</dbReference>
<gene>
    <name evidence="3" type="ordered locus">Rcas_2717</name>
</gene>
<dbReference type="Gene3D" id="2.160.10.10">
    <property type="entry name" value="Hexapeptide repeat proteins"/>
    <property type="match status" value="1"/>
</dbReference>
<dbReference type="OrthoDB" id="9784832at2"/>
<dbReference type="Pfam" id="PF13562">
    <property type="entry name" value="NTP_transf_4"/>
    <property type="match status" value="1"/>
</dbReference>
<dbReference type="InterPro" id="IPR050065">
    <property type="entry name" value="GlmU-like"/>
</dbReference>
<dbReference type="RefSeq" id="WP_012121212.1">
    <property type="nucleotide sequence ID" value="NC_009767.1"/>
</dbReference>
<dbReference type="SUPFAM" id="SSF51161">
    <property type="entry name" value="Trimeric LpxA-like enzymes"/>
    <property type="match status" value="1"/>
</dbReference>
<dbReference type="EMBL" id="CP000804">
    <property type="protein sequence ID" value="ABU58788.1"/>
    <property type="molecule type" value="Genomic_DNA"/>
</dbReference>
<dbReference type="PANTHER" id="PTHR43584">
    <property type="entry name" value="NUCLEOTIDYL TRANSFERASE"/>
    <property type="match status" value="1"/>
</dbReference>
<dbReference type="InterPro" id="IPR023917">
    <property type="entry name" value="Bifunctiontional_GlmU_bac-type"/>
</dbReference>
<dbReference type="KEGG" id="rca:Rcas_2717"/>
<dbReference type="InterPro" id="IPR011004">
    <property type="entry name" value="Trimer_LpxA-like_sf"/>
</dbReference>
<reference evidence="3 4" key="1">
    <citation type="submission" date="2007-08" db="EMBL/GenBank/DDBJ databases">
        <title>Complete sequence of Roseiflexus castenholzii DSM 13941.</title>
        <authorList>
            <consortium name="US DOE Joint Genome Institute"/>
            <person name="Copeland A."/>
            <person name="Lucas S."/>
            <person name="Lapidus A."/>
            <person name="Barry K."/>
            <person name="Glavina del Rio T."/>
            <person name="Dalin E."/>
            <person name="Tice H."/>
            <person name="Pitluck S."/>
            <person name="Thompson L.S."/>
            <person name="Brettin T."/>
            <person name="Bruce D."/>
            <person name="Detter J.C."/>
            <person name="Han C."/>
            <person name="Tapia R."/>
            <person name="Schmutz J."/>
            <person name="Larimer F."/>
            <person name="Land M."/>
            <person name="Hauser L."/>
            <person name="Kyrpides N."/>
            <person name="Mikhailova N."/>
            <person name="Bryant D.A."/>
            <person name="Hanada S."/>
            <person name="Tsukatani Y."/>
            <person name="Richardson P."/>
        </authorList>
    </citation>
    <scope>NUCLEOTIDE SEQUENCE [LARGE SCALE GENOMIC DNA]</scope>
    <source>
        <strain evidence="4">DSM 13941 / HLO8</strain>
    </source>
</reference>
<evidence type="ECO:0000256" key="2">
    <source>
        <dbReference type="ARBA" id="ARBA00023315"/>
    </source>
</evidence>
<sequence length="457" mass="49692">MADEMIVLFEDEGCRTFLPLTYTRPVCDLRCGIFTLRERVQALIGKPPAVICRPHLARAYGAGRWPLALLSQSVPLTFVNARAMDVRWLPDLCDEPPGTVYITDAGHALLGGPVLLGARLTPWLASAVLPYLLEQHATAALAELRRFGRLVEVETRLLTFPWDLIALNGEQIVRDVSLLVERDGWFSAADRPPDHPSIVVSNPRQVFIHRDARLEPPLALDARDGPLVIDAARIEPFSFLQGPSYVGSGSLIASARIRGETSVGPVCRIGGEVEASIVQGYSNKHHDGFLGHSYLGEWVNIGAMTTNSDLKNTYGSIRMVIEGFGQLDSGILKLGCFLADHVKLGIGVHLNGGAVVGTGSNIFGVHFAPKNVPPFTWGGEVFREYRIQSMIDVARKVMARRKVSLSAAQEEVLRAVFTMTRGDRIGLDDGGGRDDAALRRAEADAVRAFDLVEASGG</sequence>
<keyword evidence="2" id="KW-0012">Acyltransferase</keyword>
<protein>
    <recommendedName>
        <fullName evidence="5">Transferase hexapeptide repeat containing protein</fullName>
    </recommendedName>
</protein>
<evidence type="ECO:0000313" key="3">
    <source>
        <dbReference type="EMBL" id="ABU58788.1"/>
    </source>
</evidence>
<dbReference type="eggNOG" id="COG1207">
    <property type="taxonomic scope" value="Bacteria"/>
</dbReference>
<name>A7NML7_ROSCS</name>